<evidence type="ECO:0000256" key="2">
    <source>
        <dbReference type="ARBA" id="ARBA00022448"/>
    </source>
</evidence>
<feature type="transmembrane region" description="Helical" evidence="7">
    <location>
        <begin position="37"/>
        <end position="56"/>
    </location>
</feature>
<keyword evidence="5 7" id="KW-1133">Transmembrane helix</keyword>
<feature type="transmembrane region" description="Helical" evidence="7">
    <location>
        <begin position="131"/>
        <end position="149"/>
    </location>
</feature>
<keyword evidence="4 7" id="KW-0812">Transmembrane</keyword>
<feature type="domain" description="Major facilitator superfamily (MFS) profile" evidence="8">
    <location>
        <begin position="1"/>
        <end position="390"/>
    </location>
</feature>
<keyword evidence="3" id="KW-1003">Cell membrane</keyword>
<feature type="transmembrane region" description="Helical" evidence="7">
    <location>
        <begin position="155"/>
        <end position="174"/>
    </location>
</feature>
<evidence type="ECO:0000259" key="8">
    <source>
        <dbReference type="PROSITE" id="PS50850"/>
    </source>
</evidence>
<comment type="caution">
    <text evidence="9">The sequence shown here is derived from an EMBL/GenBank/DDBJ whole genome shotgun (WGS) entry which is preliminary data.</text>
</comment>
<evidence type="ECO:0000256" key="7">
    <source>
        <dbReference type="SAM" id="Phobius"/>
    </source>
</evidence>
<dbReference type="Gene3D" id="1.20.1250.20">
    <property type="entry name" value="MFS general substrate transporter like domains"/>
    <property type="match status" value="2"/>
</dbReference>
<evidence type="ECO:0000313" key="10">
    <source>
        <dbReference type="Proteomes" id="UP000229749"/>
    </source>
</evidence>
<feature type="transmembrane region" description="Helical" evidence="7">
    <location>
        <begin position="278"/>
        <end position="295"/>
    </location>
</feature>
<keyword evidence="6 7" id="KW-0472">Membrane</keyword>
<reference evidence="10" key="1">
    <citation type="submission" date="2017-09" db="EMBL/GenBank/DDBJ databases">
        <title>Depth-based differentiation of microbial function through sediment-hosted aquifers and enrichment of novel symbionts in the deep terrestrial subsurface.</title>
        <authorList>
            <person name="Probst A.J."/>
            <person name="Ladd B."/>
            <person name="Jarett J.K."/>
            <person name="Geller-Mcgrath D.E."/>
            <person name="Sieber C.M.K."/>
            <person name="Emerson J.B."/>
            <person name="Anantharaman K."/>
            <person name="Thomas B.C."/>
            <person name="Malmstrom R."/>
            <person name="Stieglmeier M."/>
            <person name="Klingl A."/>
            <person name="Woyke T."/>
            <person name="Ryan C.M."/>
            <person name="Banfield J.F."/>
        </authorList>
    </citation>
    <scope>NUCLEOTIDE SEQUENCE [LARGE SCALE GENOMIC DNA]</scope>
</reference>
<evidence type="ECO:0000256" key="3">
    <source>
        <dbReference type="ARBA" id="ARBA00022475"/>
    </source>
</evidence>
<proteinExistence type="predicted"/>
<evidence type="ECO:0000256" key="6">
    <source>
        <dbReference type="ARBA" id="ARBA00023136"/>
    </source>
</evidence>
<dbReference type="InterPro" id="IPR020846">
    <property type="entry name" value="MFS_dom"/>
</dbReference>
<dbReference type="AlphaFoldDB" id="A0A2M7XHZ2"/>
<keyword evidence="2" id="KW-0813">Transport</keyword>
<dbReference type="PANTHER" id="PTHR23517">
    <property type="entry name" value="RESISTANCE PROTEIN MDTM, PUTATIVE-RELATED-RELATED"/>
    <property type="match status" value="1"/>
</dbReference>
<dbReference type="InterPro" id="IPR036259">
    <property type="entry name" value="MFS_trans_sf"/>
</dbReference>
<feature type="transmembrane region" description="Helical" evidence="7">
    <location>
        <begin position="7"/>
        <end position="25"/>
    </location>
</feature>
<gene>
    <name evidence="9" type="ORF">CO172_01140</name>
</gene>
<feature type="transmembrane region" description="Helical" evidence="7">
    <location>
        <begin position="247"/>
        <end position="266"/>
    </location>
</feature>
<evidence type="ECO:0000256" key="4">
    <source>
        <dbReference type="ARBA" id="ARBA00022692"/>
    </source>
</evidence>
<dbReference type="Proteomes" id="UP000229749">
    <property type="component" value="Unassembled WGS sequence"/>
</dbReference>
<feature type="transmembrane region" description="Helical" evidence="7">
    <location>
        <begin position="361"/>
        <end position="382"/>
    </location>
</feature>
<sequence length="409" mass="45636">MKQFIPFWIFLLFFKIAAVLHYGAIAPLGERVLPLPMVGLLIGTASFIQTILDVPAGYLLDRYGYHRLLTLTTIVFILAGGMLLFPFNTPIYILSLLLASFGWLFFDPGINAYSLSWALKKQAGTFMSLRDVFCSIGGVIATILLGITLMFSPSILGGIITVSLLISLIFLYFAPKEKQSIQKQALKLPTHSHYIRRHTIFKTLGFIKQLNPASTMLLLLGFTSSTFYGMVWFVVPLLIARGSSAEIMSLGLGIFDFTVVLLGLFLGKLTDRTSKRRLVSVGLLLFTICAFLLSFQFGWFFLLFGFFATTGDEMASIALWSWLYTLNKEHAHDGLLAGTINLFHDFGWAVGPIMAGVLFPFIGPSFTLTTGALLLLFTWLIYKLLLQKYHSPLPNFAVPIKPHKNRCQI</sequence>
<protein>
    <recommendedName>
        <fullName evidence="8">Major facilitator superfamily (MFS) profile domain-containing protein</fullName>
    </recommendedName>
</protein>
<evidence type="ECO:0000256" key="1">
    <source>
        <dbReference type="ARBA" id="ARBA00004651"/>
    </source>
</evidence>
<dbReference type="InterPro" id="IPR011701">
    <property type="entry name" value="MFS"/>
</dbReference>
<dbReference type="GO" id="GO:0005886">
    <property type="term" value="C:plasma membrane"/>
    <property type="evidence" value="ECO:0007669"/>
    <property type="project" value="UniProtKB-SubCell"/>
</dbReference>
<feature type="transmembrane region" description="Helical" evidence="7">
    <location>
        <begin position="91"/>
        <end position="110"/>
    </location>
</feature>
<dbReference type="PANTHER" id="PTHR23517:SF3">
    <property type="entry name" value="INTEGRAL MEMBRANE TRANSPORT PROTEIN"/>
    <property type="match status" value="1"/>
</dbReference>
<dbReference type="EMBL" id="PFWS01000017">
    <property type="protein sequence ID" value="PJA47493.1"/>
    <property type="molecule type" value="Genomic_DNA"/>
</dbReference>
<dbReference type="InterPro" id="IPR050171">
    <property type="entry name" value="MFS_Transporters"/>
</dbReference>
<dbReference type="Pfam" id="PF07690">
    <property type="entry name" value="MFS_1"/>
    <property type="match status" value="2"/>
</dbReference>
<name>A0A2M7XHZ2_9BACT</name>
<dbReference type="SUPFAM" id="SSF103473">
    <property type="entry name" value="MFS general substrate transporter"/>
    <property type="match status" value="1"/>
</dbReference>
<accession>A0A2M7XHZ2</accession>
<dbReference type="PROSITE" id="PS50850">
    <property type="entry name" value="MFS"/>
    <property type="match status" value="1"/>
</dbReference>
<evidence type="ECO:0000256" key="5">
    <source>
        <dbReference type="ARBA" id="ARBA00022989"/>
    </source>
</evidence>
<dbReference type="GO" id="GO:0022857">
    <property type="term" value="F:transmembrane transporter activity"/>
    <property type="evidence" value="ECO:0007669"/>
    <property type="project" value="InterPro"/>
</dbReference>
<feature type="transmembrane region" description="Helical" evidence="7">
    <location>
        <begin position="216"/>
        <end position="235"/>
    </location>
</feature>
<comment type="subcellular location">
    <subcellularLocation>
        <location evidence="1">Cell membrane</location>
        <topology evidence="1">Multi-pass membrane protein</topology>
    </subcellularLocation>
</comment>
<feature type="transmembrane region" description="Helical" evidence="7">
    <location>
        <begin position="68"/>
        <end position="85"/>
    </location>
</feature>
<evidence type="ECO:0000313" key="9">
    <source>
        <dbReference type="EMBL" id="PJA47493.1"/>
    </source>
</evidence>
<organism evidence="9 10">
    <name type="scientific">Candidatus Uhrbacteria bacterium CG_4_9_14_3_um_filter_36_7</name>
    <dbReference type="NCBI Taxonomy" id="1975033"/>
    <lineage>
        <taxon>Bacteria</taxon>
        <taxon>Candidatus Uhriibacteriota</taxon>
    </lineage>
</organism>